<feature type="transmembrane region" description="Helical" evidence="8">
    <location>
        <begin position="176"/>
        <end position="193"/>
    </location>
</feature>
<dbReference type="EMBL" id="PFSF01000040">
    <property type="protein sequence ID" value="PJC28099.1"/>
    <property type="molecule type" value="Genomic_DNA"/>
</dbReference>
<evidence type="ECO:0000256" key="7">
    <source>
        <dbReference type="ARBA" id="ARBA00023136"/>
    </source>
</evidence>
<dbReference type="InterPro" id="IPR050297">
    <property type="entry name" value="LipidA_mod_glycosyltrf_83"/>
</dbReference>
<keyword evidence="5 8" id="KW-0812">Transmembrane</keyword>
<accession>A0A2M8ESL7</accession>
<dbReference type="GO" id="GO:0009103">
    <property type="term" value="P:lipopolysaccharide biosynthetic process"/>
    <property type="evidence" value="ECO:0007669"/>
    <property type="project" value="UniProtKB-ARBA"/>
</dbReference>
<organism evidence="10 11">
    <name type="scientific">Candidatus Shapirobacteria bacterium CG_4_9_14_0_2_um_filter_39_11</name>
    <dbReference type="NCBI Taxonomy" id="1974478"/>
    <lineage>
        <taxon>Bacteria</taxon>
        <taxon>Candidatus Shapironibacteriota</taxon>
    </lineage>
</organism>
<evidence type="ECO:0000256" key="2">
    <source>
        <dbReference type="ARBA" id="ARBA00022475"/>
    </source>
</evidence>
<keyword evidence="6 8" id="KW-1133">Transmembrane helix</keyword>
<dbReference type="AlphaFoldDB" id="A0A2M8ESL7"/>
<keyword evidence="4" id="KW-0808">Transferase</keyword>
<protein>
    <recommendedName>
        <fullName evidence="9">Glycosyltransferase RgtA/B/C/D-like domain-containing protein</fullName>
    </recommendedName>
</protein>
<keyword evidence="2" id="KW-1003">Cell membrane</keyword>
<dbReference type="Pfam" id="PF13231">
    <property type="entry name" value="PMT_2"/>
    <property type="match status" value="1"/>
</dbReference>
<evidence type="ECO:0000256" key="5">
    <source>
        <dbReference type="ARBA" id="ARBA00022692"/>
    </source>
</evidence>
<feature type="transmembrane region" description="Helical" evidence="8">
    <location>
        <begin position="205"/>
        <end position="221"/>
    </location>
</feature>
<feature type="transmembrane region" description="Helical" evidence="8">
    <location>
        <begin position="437"/>
        <end position="455"/>
    </location>
</feature>
<name>A0A2M8ESL7_9BACT</name>
<dbReference type="Proteomes" id="UP000229816">
    <property type="component" value="Unassembled WGS sequence"/>
</dbReference>
<reference evidence="11" key="1">
    <citation type="submission" date="2017-09" db="EMBL/GenBank/DDBJ databases">
        <title>Depth-based differentiation of microbial function through sediment-hosted aquifers and enrichment of novel symbionts in the deep terrestrial subsurface.</title>
        <authorList>
            <person name="Probst A.J."/>
            <person name="Ladd B."/>
            <person name="Jarett J.K."/>
            <person name="Geller-Mcgrath D.E."/>
            <person name="Sieber C.M.K."/>
            <person name="Emerson J.B."/>
            <person name="Anantharaman K."/>
            <person name="Thomas B.C."/>
            <person name="Malmstrom R."/>
            <person name="Stieglmeier M."/>
            <person name="Klingl A."/>
            <person name="Woyke T."/>
            <person name="Ryan C.M."/>
            <person name="Banfield J.F."/>
        </authorList>
    </citation>
    <scope>NUCLEOTIDE SEQUENCE [LARGE SCALE GENOMIC DNA]</scope>
</reference>
<evidence type="ECO:0000313" key="10">
    <source>
        <dbReference type="EMBL" id="PJC28099.1"/>
    </source>
</evidence>
<feature type="transmembrane region" description="Helical" evidence="8">
    <location>
        <begin position="148"/>
        <end position="170"/>
    </location>
</feature>
<dbReference type="GO" id="GO:0005886">
    <property type="term" value="C:plasma membrane"/>
    <property type="evidence" value="ECO:0007669"/>
    <property type="project" value="UniProtKB-SubCell"/>
</dbReference>
<gene>
    <name evidence="10" type="ORF">CO054_01965</name>
</gene>
<comment type="subcellular location">
    <subcellularLocation>
        <location evidence="1">Cell membrane</location>
        <topology evidence="1">Multi-pass membrane protein</topology>
    </subcellularLocation>
</comment>
<dbReference type="PANTHER" id="PTHR33908">
    <property type="entry name" value="MANNOSYLTRANSFERASE YKCB-RELATED"/>
    <property type="match status" value="1"/>
</dbReference>
<feature type="transmembrane region" description="Helical" evidence="8">
    <location>
        <begin position="377"/>
        <end position="394"/>
    </location>
</feature>
<evidence type="ECO:0000313" key="11">
    <source>
        <dbReference type="Proteomes" id="UP000229816"/>
    </source>
</evidence>
<sequence length="720" mass="83119">MFRRNNKRQHWFLHREYNIILGVIKKIILLIVPLVFLIVGIVTIRDYGINWDSPYRFNRGQAYFWYFLTGKKNYNGLPDFKISFCTSGNLDLFTKCKDKGESRSYYQYDSYDFSYWIVNDSGHPPLGDILASLSNYIFYQKFGLVNDVFSYHIFIVVSSFLLVLGIAYFVKSEFGIFPAIVSSIVLAGYPLFFSESHFNVKDPPETAFFGLMLIFFYRGIVKNNWKYILISSFATGLALGIKLNIVFAIFIVGPWLIYYLVKKLSPGLSFKKFLIFCKERAILIISLIIYLPISLGIVYATWPFLWRDTLRNVFKILGYYQQIGIGTPVELTGYIFKGWNLYPVYWILVTTSIPVLILLFLGLIFSIFSKKINKSGFSLFIILWFLTPIIRVSLPNTDIYGGVRQIMEFIPALAILCGIGTYALINIFKENSLKPVVYFLIITSLSFSLFEMIKIHPNENIYFNQIVGGLEGAMEKNIPYWGNTYGNVYLQGVKWINENAEKGAKVALPIGYISSIPRTMLRSDIDCSKPNWTGPNRGGEYGIEMYFEWPAKYWYSFQYYDKYLDPVYVYSVDGVSLLKIWKNDLEHTKTEFRKELVYKPAFVKLERNALNEQLKIDIGKEIFLTRLEINHSNANCKNQVWGYVAISSDGINWNKEVEPITLSQATMSGADGKITGWSDTNFVYLFAGKMARYIILDPQMENSCYLKDYSVKVMGLETLP</sequence>
<evidence type="ECO:0000256" key="4">
    <source>
        <dbReference type="ARBA" id="ARBA00022679"/>
    </source>
</evidence>
<dbReference type="PANTHER" id="PTHR33908:SF11">
    <property type="entry name" value="MEMBRANE PROTEIN"/>
    <property type="match status" value="1"/>
</dbReference>
<evidence type="ECO:0000259" key="9">
    <source>
        <dbReference type="Pfam" id="PF13231"/>
    </source>
</evidence>
<evidence type="ECO:0000256" key="8">
    <source>
        <dbReference type="SAM" id="Phobius"/>
    </source>
</evidence>
<evidence type="ECO:0000256" key="6">
    <source>
        <dbReference type="ARBA" id="ARBA00022989"/>
    </source>
</evidence>
<feature type="transmembrane region" description="Helical" evidence="8">
    <location>
        <begin position="281"/>
        <end position="302"/>
    </location>
</feature>
<feature type="transmembrane region" description="Helical" evidence="8">
    <location>
        <begin position="227"/>
        <end position="260"/>
    </location>
</feature>
<evidence type="ECO:0000256" key="1">
    <source>
        <dbReference type="ARBA" id="ARBA00004651"/>
    </source>
</evidence>
<comment type="caution">
    <text evidence="10">The sequence shown here is derived from an EMBL/GenBank/DDBJ whole genome shotgun (WGS) entry which is preliminary data.</text>
</comment>
<feature type="transmembrane region" description="Helical" evidence="8">
    <location>
        <begin position="344"/>
        <end position="365"/>
    </location>
</feature>
<keyword evidence="7 8" id="KW-0472">Membrane</keyword>
<dbReference type="InterPro" id="IPR038731">
    <property type="entry name" value="RgtA/B/C-like"/>
</dbReference>
<keyword evidence="3" id="KW-0328">Glycosyltransferase</keyword>
<feature type="domain" description="Glycosyltransferase RgtA/B/C/D-like" evidence="9">
    <location>
        <begin position="123"/>
        <end position="277"/>
    </location>
</feature>
<proteinExistence type="predicted"/>
<evidence type="ECO:0000256" key="3">
    <source>
        <dbReference type="ARBA" id="ARBA00022676"/>
    </source>
</evidence>
<feature type="transmembrane region" description="Helical" evidence="8">
    <location>
        <begin position="406"/>
        <end position="425"/>
    </location>
</feature>
<dbReference type="GO" id="GO:0016763">
    <property type="term" value="F:pentosyltransferase activity"/>
    <property type="evidence" value="ECO:0007669"/>
    <property type="project" value="TreeGrafter"/>
</dbReference>
<feature type="transmembrane region" description="Helical" evidence="8">
    <location>
        <begin position="20"/>
        <end position="44"/>
    </location>
</feature>